<sequence>MVYIPANLALGVIIGNVKWREERDTGSGRMCKHKMSLHIRPRKSELLKL</sequence>
<comment type="caution">
    <text evidence="1">The sequence shown here is derived from an EMBL/GenBank/DDBJ whole genome shotgun (WGS) entry which is preliminary data.</text>
</comment>
<dbReference type="EMBL" id="BAET01000013">
    <property type="protein sequence ID" value="GAB55460.1"/>
    <property type="molecule type" value="Genomic_DNA"/>
</dbReference>
<evidence type="ECO:0000313" key="2">
    <source>
        <dbReference type="Proteomes" id="UP000053586"/>
    </source>
</evidence>
<gene>
    <name evidence="1" type="ORF">GPUN_1336</name>
</gene>
<dbReference type="AlphaFoldDB" id="H5TAY3"/>
<reference evidence="1 2" key="2">
    <citation type="journal article" date="2017" name="Antonie Van Leeuwenhoek">
        <title>Rhizobium rhizosphaerae sp. nov., a novel species isolated from rice rhizosphere.</title>
        <authorList>
            <person name="Zhao J.J."/>
            <person name="Zhang J."/>
            <person name="Zhang R.J."/>
            <person name="Zhang C.W."/>
            <person name="Yin H.Q."/>
            <person name="Zhang X.X."/>
        </authorList>
    </citation>
    <scope>NUCLEOTIDE SEQUENCE [LARGE SCALE GENOMIC DNA]</scope>
    <source>
        <strain evidence="1 2">ACAM 611</strain>
    </source>
</reference>
<dbReference type="Proteomes" id="UP000053586">
    <property type="component" value="Unassembled WGS sequence"/>
</dbReference>
<reference evidence="1 2" key="1">
    <citation type="journal article" date="2012" name="J. Bacteriol.">
        <title>Genome sequence of proteorhodopsin-containing sea ice bacterium Glaciecola punicea ACAM 611T.</title>
        <authorList>
            <person name="Qin Q.-L."/>
            <person name="Xie B.-B."/>
            <person name="Shu Y.-L."/>
            <person name="Rong J.-C."/>
            <person name="Zhao D.-L."/>
            <person name="Zhang X.-Y."/>
            <person name="Chen X.-L."/>
            <person name="Zhou B.-C."/>
            <person name="Zhanga Y.-Z."/>
        </authorList>
    </citation>
    <scope>NUCLEOTIDE SEQUENCE [LARGE SCALE GENOMIC DNA]</scope>
    <source>
        <strain evidence="1 2">ACAM 611</strain>
    </source>
</reference>
<name>H5TAY3_9ALTE</name>
<proteinExistence type="predicted"/>
<evidence type="ECO:0000313" key="1">
    <source>
        <dbReference type="EMBL" id="GAB55460.1"/>
    </source>
</evidence>
<protein>
    <submittedName>
        <fullName evidence="1">Uncharacterized protein</fullName>
    </submittedName>
</protein>
<accession>H5TAY3</accession>
<organism evidence="1 2">
    <name type="scientific">Glaciecola punicea ACAM 611</name>
    <dbReference type="NCBI Taxonomy" id="1121923"/>
    <lineage>
        <taxon>Bacteria</taxon>
        <taxon>Pseudomonadati</taxon>
        <taxon>Pseudomonadota</taxon>
        <taxon>Gammaproteobacteria</taxon>
        <taxon>Alteromonadales</taxon>
        <taxon>Alteromonadaceae</taxon>
        <taxon>Glaciecola</taxon>
    </lineage>
</organism>
<keyword evidence="2" id="KW-1185">Reference proteome</keyword>